<dbReference type="InterPro" id="IPR015018">
    <property type="entry name" value="DUF1905"/>
</dbReference>
<feature type="compositionally biased region" description="Basic residues" evidence="6">
    <location>
        <begin position="397"/>
        <end position="416"/>
    </location>
</feature>
<dbReference type="PANTHER" id="PTHR42770">
    <property type="entry name" value="AMINO ACID TRANSPORTER-RELATED"/>
    <property type="match status" value="1"/>
</dbReference>
<evidence type="ECO:0000256" key="7">
    <source>
        <dbReference type="SAM" id="Phobius"/>
    </source>
</evidence>
<keyword evidence="4 7" id="KW-1133">Transmembrane helix</keyword>
<feature type="transmembrane region" description="Helical" evidence="7">
    <location>
        <begin position="180"/>
        <end position="197"/>
    </location>
</feature>
<evidence type="ECO:0000256" key="1">
    <source>
        <dbReference type="ARBA" id="ARBA00004651"/>
    </source>
</evidence>
<feature type="compositionally biased region" description="Pro residues" evidence="6">
    <location>
        <begin position="1"/>
        <end position="12"/>
    </location>
</feature>
<dbReference type="Pfam" id="PF13520">
    <property type="entry name" value="AA_permease_2"/>
    <property type="match status" value="1"/>
</dbReference>
<organism evidence="8 9">
    <name type="scientific">Cellulosimicrobium cellulans F16</name>
    <dbReference type="NCBI Taxonomy" id="1350482"/>
    <lineage>
        <taxon>Bacteria</taxon>
        <taxon>Bacillati</taxon>
        <taxon>Actinomycetota</taxon>
        <taxon>Actinomycetes</taxon>
        <taxon>Micrococcales</taxon>
        <taxon>Promicromonosporaceae</taxon>
        <taxon>Cellulosimicrobium</taxon>
    </lineage>
</organism>
<feature type="region of interest" description="Disordered" evidence="6">
    <location>
        <begin position="394"/>
        <end position="474"/>
    </location>
</feature>
<reference evidence="8 9" key="1">
    <citation type="journal article" date="2015" name="Sci. Rep.">
        <title>Functional and structural properties of a novel cellulosome-like multienzyme complex: efficient glycoside hydrolysis of water-insoluble 7-xylosyl-10-deacetylpaclitaxel.</title>
        <authorList>
            <person name="Dou T.Y."/>
            <person name="Luan H.W."/>
            <person name="Ge G.B."/>
            <person name="Dong M.M."/>
            <person name="Zou H.F."/>
            <person name="He Y.Q."/>
            <person name="Cui P."/>
            <person name="Wang J.Y."/>
            <person name="Hao D.C."/>
            <person name="Yang S.L."/>
            <person name="Yang L."/>
        </authorList>
    </citation>
    <scope>NUCLEOTIDE SEQUENCE [LARGE SCALE GENOMIC DNA]</scope>
    <source>
        <strain evidence="8 9">F16</strain>
    </source>
</reference>
<evidence type="ECO:0000256" key="5">
    <source>
        <dbReference type="ARBA" id="ARBA00023136"/>
    </source>
</evidence>
<gene>
    <name evidence="8" type="ORF">M768_12540</name>
</gene>
<dbReference type="EMBL" id="ATNL01000009">
    <property type="protein sequence ID" value="KON73053.1"/>
    <property type="molecule type" value="Genomic_DNA"/>
</dbReference>
<feature type="transmembrane region" description="Helical" evidence="7">
    <location>
        <begin position="209"/>
        <end position="229"/>
    </location>
</feature>
<dbReference type="Pfam" id="PF08922">
    <property type="entry name" value="DUF1905"/>
    <property type="match status" value="1"/>
</dbReference>
<feature type="transmembrane region" description="Helical" evidence="7">
    <location>
        <begin position="42"/>
        <end position="61"/>
    </location>
</feature>
<comment type="caution">
    <text evidence="8">The sequence shown here is derived from an EMBL/GenBank/DDBJ whole genome shotgun (WGS) entry which is preliminary data.</text>
</comment>
<dbReference type="PATRIC" id="fig|1350482.3.peg.2524"/>
<dbReference type="InterPro" id="IPR037079">
    <property type="entry name" value="AF2212/PG0164-like_sf"/>
</dbReference>
<dbReference type="AlphaFoldDB" id="A0A0M0F6F3"/>
<accession>A0A0M0F6F3</accession>
<proteinExistence type="predicted"/>
<evidence type="ECO:0008006" key="10">
    <source>
        <dbReference type="Google" id="ProtNLM"/>
    </source>
</evidence>
<evidence type="ECO:0000256" key="6">
    <source>
        <dbReference type="SAM" id="MobiDB-lite"/>
    </source>
</evidence>
<dbReference type="GO" id="GO:0022857">
    <property type="term" value="F:transmembrane transporter activity"/>
    <property type="evidence" value="ECO:0007669"/>
    <property type="project" value="InterPro"/>
</dbReference>
<evidence type="ECO:0000256" key="4">
    <source>
        <dbReference type="ARBA" id="ARBA00022989"/>
    </source>
</evidence>
<feature type="transmembrane region" description="Helical" evidence="7">
    <location>
        <begin position="117"/>
        <end position="142"/>
    </location>
</feature>
<name>A0A0M0F6F3_CELCE</name>
<dbReference type="Proteomes" id="UP000037387">
    <property type="component" value="Unassembled WGS sequence"/>
</dbReference>
<keyword evidence="2" id="KW-1003">Cell membrane</keyword>
<feature type="transmembrane region" description="Helical" evidence="7">
    <location>
        <begin position="67"/>
        <end position="91"/>
    </location>
</feature>
<dbReference type="GO" id="GO:0005886">
    <property type="term" value="C:plasma membrane"/>
    <property type="evidence" value="ECO:0007669"/>
    <property type="project" value="UniProtKB-SubCell"/>
</dbReference>
<evidence type="ECO:0000313" key="9">
    <source>
        <dbReference type="Proteomes" id="UP000037387"/>
    </source>
</evidence>
<dbReference type="SUPFAM" id="SSF141694">
    <property type="entry name" value="AF2212/PG0164-like"/>
    <property type="match status" value="1"/>
</dbReference>
<comment type="subcellular location">
    <subcellularLocation>
        <location evidence="1">Cell membrane</location>
        <topology evidence="1">Multi-pass membrane protein</topology>
    </subcellularLocation>
</comment>
<dbReference type="Gene3D" id="1.20.1740.10">
    <property type="entry name" value="Amino acid/polyamine transporter I"/>
    <property type="match status" value="1"/>
</dbReference>
<feature type="compositionally biased region" description="Low complexity" evidence="6">
    <location>
        <begin position="437"/>
        <end position="450"/>
    </location>
</feature>
<feature type="transmembrane region" description="Helical" evidence="7">
    <location>
        <begin position="291"/>
        <end position="315"/>
    </location>
</feature>
<dbReference type="RefSeq" id="WP_053370734.1">
    <property type="nucleotide sequence ID" value="NZ_KQ435291.1"/>
</dbReference>
<sequence length="571" mass="57106">MNSPTPLAPALPAPTSAPAAGASSDPGGHAPSGTLGLARGSALYVASVLGTGVLALPGLATRVAGPASVLAVALVLVASVPLAGTFAALAARHPDRGGVASAVRAALGPTAARATGYWFYLGVCVGVPVVAVLGAEYVVAVVGADRGVVPVVAVALVVVPAVAVGLGIRVAGAVQLGLTSLLLAAVVVVVAVAAPAASAERFTPFLSEGWSGVGSAVSLFVWAFAGWEVGTHVSADFRDPRRTIPAATGVALVVVGVAYLALQVTTVGVLGAGAGSGTVALLDLARTGAPAAGPVVVGVVAAIVTSGVLTAYLAAFANLGQALARDGDLPRPLAALSGRTGVPRRALAVTLVLSAAYLAVLVATGLDLEPFVRVHTSCMVAVYALGMLAGPAPPPPPHRRLVARRRRDRPHGRPARPRGCVARRPGAPRRRRRLGHARAAPARHALSAPPGRENRPPGPFPATAPSATVDGMPTWTDPGPVEFDAVVIAAGTRSGAFVALPYDAVDLFGTRGRVPVVAEVDDVRYRASLVAYGGPHLLAVLRSVRATTGKGVGDTVHVSVRLAAEVSAVPR</sequence>
<feature type="transmembrane region" description="Helical" evidence="7">
    <location>
        <begin position="346"/>
        <end position="366"/>
    </location>
</feature>
<evidence type="ECO:0000256" key="2">
    <source>
        <dbReference type="ARBA" id="ARBA00022475"/>
    </source>
</evidence>
<dbReference type="InterPro" id="IPR002293">
    <property type="entry name" value="AA/rel_permease1"/>
</dbReference>
<keyword evidence="9" id="KW-1185">Reference proteome</keyword>
<feature type="compositionally biased region" description="Low complexity" evidence="6">
    <location>
        <begin position="13"/>
        <end position="31"/>
    </location>
</feature>
<protein>
    <recommendedName>
        <fullName evidence="10">Amino acid permease/ SLC12A domain-containing protein</fullName>
    </recommendedName>
</protein>
<dbReference type="InterPro" id="IPR050367">
    <property type="entry name" value="APC_superfamily"/>
</dbReference>
<feature type="compositionally biased region" description="Basic residues" evidence="6">
    <location>
        <begin position="426"/>
        <end position="436"/>
    </location>
</feature>
<keyword evidence="3 7" id="KW-0812">Transmembrane</keyword>
<dbReference type="PANTHER" id="PTHR42770:SF13">
    <property type="entry name" value="L-METHIONINE_BRANCHED-CHAIN AMINO ACID EXPORTER YJEH"/>
    <property type="match status" value="1"/>
</dbReference>
<feature type="transmembrane region" description="Helical" evidence="7">
    <location>
        <begin position="148"/>
        <end position="168"/>
    </location>
</feature>
<feature type="region of interest" description="Disordered" evidence="6">
    <location>
        <begin position="1"/>
        <end position="31"/>
    </location>
</feature>
<dbReference type="Gene3D" id="2.40.30.100">
    <property type="entry name" value="AF2212/PG0164-like"/>
    <property type="match status" value="1"/>
</dbReference>
<evidence type="ECO:0000256" key="3">
    <source>
        <dbReference type="ARBA" id="ARBA00022692"/>
    </source>
</evidence>
<keyword evidence="5 7" id="KW-0472">Membrane</keyword>
<feature type="transmembrane region" description="Helical" evidence="7">
    <location>
        <begin position="250"/>
        <end position="271"/>
    </location>
</feature>
<evidence type="ECO:0000313" key="8">
    <source>
        <dbReference type="EMBL" id="KON73053.1"/>
    </source>
</evidence>